<dbReference type="Proteomes" id="UP001060215">
    <property type="component" value="Chromosome 10"/>
</dbReference>
<organism evidence="1 2">
    <name type="scientific">Camellia lanceoleosa</name>
    <dbReference type="NCBI Taxonomy" id="1840588"/>
    <lineage>
        <taxon>Eukaryota</taxon>
        <taxon>Viridiplantae</taxon>
        <taxon>Streptophyta</taxon>
        <taxon>Embryophyta</taxon>
        <taxon>Tracheophyta</taxon>
        <taxon>Spermatophyta</taxon>
        <taxon>Magnoliopsida</taxon>
        <taxon>eudicotyledons</taxon>
        <taxon>Gunneridae</taxon>
        <taxon>Pentapetalae</taxon>
        <taxon>asterids</taxon>
        <taxon>Ericales</taxon>
        <taxon>Theaceae</taxon>
        <taxon>Camellia</taxon>
    </lineage>
</organism>
<dbReference type="EMBL" id="CM045767">
    <property type="protein sequence ID" value="KAI7998033.1"/>
    <property type="molecule type" value="Genomic_DNA"/>
</dbReference>
<comment type="caution">
    <text evidence="1">The sequence shown here is derived from an EMBL/GenBank/DDBJ whole genome shotgun (WGS) entry which is preliminary data.</text>
</comment>
<reference evidence="1 2" key="1">
    <citation type="journal article" date="2022" name="Plant J.">
        <title>Chromosome-level genome of Camellia lanceoleosa provides a valuable resource for understanding genome evolution and self-incompatibility.</title>
        <authorList>
            <person name="Gong W."/>
            <person name="Xiao S."/>
            <person name="Wang L."/>
            <person name="Liao Z."/>
            <person name="Chang Y."/>
            <person name="Mo W."/>
            <person name="Hu G."/>
            <person name="Li W."/>
            <person name="Zhao G."/>
            <person name="Zhu H."/>
            <person name="Hu X."/>
            <person name="Ji K."/>
            <person name="Xiang X."/>
            <person name="Song Q."/>
            <person name="Yuan D."/>
            <person name="Jin S."/>
            <person name="Zhang L."/>
        </authorList>
    </citation>
    <scope>NUCLEOTIDE SEQUENCE [LARGE SCALE GENOMIC DNA]</scope>
    <source>
        <strain evidence="1">SQ_2022a</strain>
    </source>
</reference>
<accession>A0ACC0GBX5</accession>
<keyword evidence="2" id="KW-1185">Reference proteome</keyword>
<sequence length="114" mass="13077">MESNGDPFFANLLQEGSNIDSQFMESQYMSQVSLVVGQESLFSTQLESIAKKSRGGNFSIEEDNMVVSAWLNISLDAVQGNEQKNKTFWRRVGEYFHKHKTFISERNDNSLMNR</sequence>
<protein>
    <submittedName>
        <fullName evidence="1">Glutathione S-transferase T3</fullName>
    </submittedName>
</protein>
<name>A0ACC0GBX5_9ERIC</name>
<proteinExistence type="predicted"/>
<evidence type="ECO:0000313" key="2">
    <source>
        <dbReference type="Proteomes" id="UP001060215"/>
    </source>
</evidence>
<gene>
    <name evidence="1" type="ORF">LOK49_LG10G01578</name>
</gene>
<evidence type="ECO:0000313" key="1">
    <source>
        <dbReference type="EMBL" id="KAI7998033.1"/>
    </source>
</evidence>